<keyword evidence="2" id="KW-0812">Transmembrane</keyword>
<gene>
    <name evidence="3" type="ORF">ZIOFF_008984</name>
</gene>
<name>A0A8J5HWT1_ZINOF</name>
<dbReference type="PANTHER" id="PTHR33640:SF8">
    <property type="entry name" value="TRANSMEMBRANE PROTEIN"/>
    <property type="match status" value="1"/>
</dbReference>
<feature type="compositionally biased region" description="Acidic residues" evidence="1">
    <location>
        <begin position="164"/>
        <end position="177"/>
    </location>
</feature>
<dbReference type="OrthoDB" id="1095087at2759"/>
<evidence type="ECO:0000256" key="1">
    <source>
        <dbReference type="SAM" id="MobiDB-lite"/>
    </source>
</evidence>
<feature type="transmembrane region" description="Helical" evidence="2">
    <location>
        <begin position="57"/>
        <end position="84"/>
    </location>
</feature>
<proteinExistence type="predicted"/>
<keyword evidence="2" id="KW-0472">Membrane</keyword>
<feature type="region of interest" description="Disordered" evidence="1">
    <location>
        <begin position="147"/>
        <end position="178"/>
    </location>
</feature>
<accession>A0A8J5HWT1</accession>
<dbReference type="EMBL" id="JACMSC010000003">
    <property type="protein sequence ID" value="KAG6526897.1"/>
    <property type="molecule type" value="Genomic_DNA"/>
</dbReference>
<keyword evidence="4" id="KW-1185">Reference proteome</keyword>
<dbReference type="Proteomes" id="UP000734854">
    <property type="component" value="Unassembled WGS sequence"/>
</dbReference>
<dbReference type="AlphaFoldDB" id="A0A8J5HWT1"/>
<evidence type="ECO:0000256" key="2">
    <source>
        <dbReference type="SAM" id="Phobius"/>
    </source>
</evidence>
<reference evidence="3 4" key="1">
    <citation type="submission" date="2020-08" db="EMBL/GenBank/DDBJ databases">
        <title>Plant Genome Project.</title>
        <authorList>
            <person name="Zhang R.-G."/>
        </authorList>
    </citation>
    <scope>NUCLEOTIDE SEQUENCE [LARGE SCALE GENOMIC DNA]</scope>
    <source>
        <tissue evidence="3">Rhizome</tissue>
    </source>
</reference>
<comment type="caution">
    <text evidence="3">The sequence shown here is derived from an EMBL/GenBank/DDBJ whole genome shotgun (WGS) entry which is preliminary data.</text>
</comment>
<dbReference type="PANTHER" id="PTHR33640">
    <property type="entry name" value="TRANSMEMBRANE PROTEIN"/>
    <property type="match status" value="1"/>
</dbReference>
<feature type="compositionally biased region" description="Basic residues" evidence="1">
    <location>
        <begin position="147"/>
        <end position="156"/>
    </location>
</feature>
<evidence type="ECO:0000313" key="3">
    <source>
        <dbReference type="EMBL" id="KAG6526897.1"/>
    </source>
</evidence>
<evidence type="ECO:0000313" key="4">
    <source>
        <dbReference type="Proteomes" id="UP000734854"/>
    </source>
</evidence>
<organism evidence="3 4">
    <name type="scientific">Zingiber officinale</name>
    <name type="common">Ginger</name>
    <name type="synonym">Amomum zingiber</name>
    <dbReference type="NCBI Taxonomy" id="94328"/>
    <lineage>
        <taxon>Eukaryota</taxon>
        <taxon>Viridiplantae</taxon>
        <taxon>Streptophyta</taxon>
        <taxon>Embryophyta</taxon>
        <taxon>Tracheophyta</taxon>
        <taxon>Spermatophyta</taxon>
        <taxon>Magnoliopsida</taxon>
        <taxon>Liliopsida</taxon>
        <taxon>Zingiberales</taxon>
        <taxon>Zingiberaceae</taxon>
        <taxon>Zingiber</taxon>
    </lineage>
</organism>
<sequence>METDAIQAENQTAMRRYHRLRQIGTLLRYLEAAAAVLLLLSWSSARVPDAARLSADFLRHLVAVILSPRFVFLLGNAIVVLLLAESHRHSPSSSTSSSAGDMIYREFVESRAGGHLPRSLAPSSPEEVIYEDKEVCIEMPALRRSRSARMRRRRGATKGTDLTTEPDEAAQEEEDEEEFRRAVEAFIAKQTRFLREEEECKAAVFPTLSYPAGTPDRRGALA</sequence>
<evidence type="ECO:0008006" key="5">
    <source>
        <dbReference type="Google" id="ProtNLM"/>
    </source>
</evidence>
<keyword evidence="2" id="KW-1133">Transmembrane helix</keyword>
<feature type="transmembrane region" description="Helical" evidence="2">
    <location>
        <begin position="26"/>
        <end position="45"/>
    </location>
</feature>
<protein>
    <recommendedName>
        <fullName evidence="5">DUF4408 domain-containing protein</fullName>
    </recommendedName>
</protein>